<keyword evidence="2" id="KW-1185">Reference proteome</keyword>
<proteinExistence type="predicted"/>
<organism evidence="1 2">
    <name type="scientific">Elysia crispata</name>
    <name type="common">lettuce slug</name>
    <dbReference type="NCBI Taxonomy" id="231223"/>
    <lineage>
        <taxon>Eukaryota</taxon>
        <taxon>Metazoa</taxon>
        <taxon>Spiralia</taxon>
        <taxon>Lophotrochozoa</taxon>
        <taxon>Mollusca</taxon>
        <taxon>Gastropoda</taxon>
        <taxon>Heterobranchia</taxon>
        <taxon>Euthyneura</taxon>
        <taxon>Panpulmonata</taxon>
        <taxon>Sacoglossa</taxon>
        <taxon>Placobranchoidea</taxon>
        <taxon>Plakobranchidae</taxon>
        <taxon>Elysia</taxon>
    </lineage>
</organism>
<evidence type="ECO:0000313" key="1">
    <source>
        <dbReference type="EMBL" id="KAK3781206.1"/>
    </source>
</evidence>
<name>A0AAE1A5V0_9GAST</name>
<reference evidence="1" key="1">
    <citation type="journal article" date="2023" name="G3 (Bethesda)">
        <title>A reference genome for the long-term kleptoplast-retaining sea slug Elysia crispata morphotype clarki.</title>
        <authorList>
            <person name="Eastman K.E."/>
            <person name="Pendleton A.L."/>
            <person name="Shaikh M.A."/>
            <person name="Suttiyut T."/>
            <person name="Ogas R."/>
            <person name="Tomko P."/>
            <person name="Gavelis G."/>
            <person name="Widhalm J.R."/>
            <person name="Wisecaver J.H."/>
        </authorList>
    </citation>
    <scope>NUCLEOTIDE SEQUENCE</scope>
    <source>
        <strain evidence="1">ECLA1</strain>
    </source>
</reference>
<accession>A0AAE1A5V0</accession>
<evidence type="ECO:0000313" key="2">
    <source>
        <dbReference type="Proteomes" id="UP001283361"/>
    </source>
</evidence>
<dbReference type="Proteomes" id="UP001283361">
    <property type="component" value="Unassembled WGS sequence"/>
</dbReference>
<sequence>MAFDLERLLNKNTNQIKDKLSARGFDQTQGSILHVGLVVLMRRQGFDSSRRARGFDQTQGSILHVGLVVSIRRPGFDSSRRARGFDETPRIRFFTITSSGSTRAPSHLAPPEHHLIWLHLSTISSGSTRASSHLAPPEHHLIWLHLSTISSGST</sequence>
<gene>
    <name evidence="1" type="ORF">RRG08_047747</name>
</gene>
<comment type="caution">
    <text evidence="1">The sequence shown here is derived from an EMBL/GenBank/DDBJ whole genome shotgun (WGS) entry which is preliminary data.</text>
</comment>
<protein>
    <submittedName>
        <fullName evidence="1">Uncharacterized protein</fullName>
    </submittedName>
</protein>
<dbReference type="EMBL" id="JAWDGP010002654">
    <property type="protein sequence ID" value="KAK3781206.1"/>
    <property type="molecule type" value="Genomic_DNA"/>
</dbReference>
<dbReference type="AlphaFoldDB" id="A0AAE1A5V0"/>